<proteinExistence type="predicted"/>
<feature type="compositionally biased region" description="Basic residues" evidence="1">
    <location>
        <begin position="56"/>
        <end position="65"/>
    </location>
</feature>
<name>A0A9D3ZWK6_9ROSI</name>
<accession>A0A9D3ZWK6</accession>
<feature type="region of interest" description="Disordered" evidence="1">
    <location>
        <begin position="1"/>
        <end position="65"/>
    </location>
</feature>
<reference evidence="2 3" key="1">
    <citation type="journal article" date="2021" name="Plant Biotechnol. J.">
        <title>Multi-omics assisted identification of the key and species-specific regulatory components of drought-tolerant mechanisms in Gossypium stocksii.</title>
        <authorList>
            <person name="Yu D."/>
            <person name="Ke L."/>
            <person name="Zhang D."/>
            <person name="Wu Y."/>
            <person name="Sun Y."/>
            <person name="Mei J."/>
            <person name="Sun J."/>
            <person name="Sun Y."/>
        </authorList>
    </citation>
    <scope>NUCLEOTIDE SEQUENCE [LARGE SCALE GENOMIC DNA]</scope>
    <source>
        <strain evidence="3">cv. E1</strain>
        <tissue evidence="2">Leaf</tissue>
    </source>
</reference>
<sequence>MTLQSVGHEQPPEKHGCGDTNSLRNSQTAGTPANNRCRKRKTQHFTDLREESIKREHLRHKHQPP</sequence>
<evidence type="ECO:0000313" key="2">
    <source>
        <dbReference type="EMBL" id="KAH1067795.1"/>
    </source>
</evidence>
<dbReference type="Proteomes" id="UP000828251">
    <property type="component" value="Unassembled WGS sequence"/>
</dbReference>
<feature type="compositionally biased region" description="Polar residues" evidence="1">
    <location>
        <begin position="19"/>
        <end position="34"/>
    </location>
</feature>
<feature type="compositionally biased region" description="Basic and acidic residues" evidence="1">
    <location>
        <begin position="44"/>
        <end position="55"/>
    </location>
</feature>
<evidence type="ECO:0000256" key="1">
    <source>
        <dbReference type="SAM" id="MobiDB-lite"/>
    </source>
</evidence>
<dbReference type="EMBL" id="JAIQCV010000009">
    <property type="protein sequence ID" value="KAH1067795.1"/>
    <property type="molecule type" value="Genomic_DNA"/>
</dbReference>
<dbReference type="AlphaFoldDB" id="A0A9D3ZWK6"/>
<gene>
    <name evidence="2" type="ORF">J1N35_032782</name>
</gene>
<protein>
    <submittedName>
        <fullName evidence="2">Uncharacterized protein</fullName>
    </submittedName>
</protein>
<organism evidence="2 3">
    <name type="scientific">Gossypium stocksii</name>
    <dbReference type="NCBI Taxonomy" id="47602"/>
    <lineage>
        <taxon>Eukaryota</taxon>
        <taxon>Viridiplantae</taxon>
        <taxon>Streptophyta</taxon>
        <taxon>Embryophyta</taxon>
        <taxon>Tracheophyta</taxon>
        <taxon>Spermatophyta</taxon>
        <taxon>Magnoliopsida</taxon>
        <taxon>eudicotyledons</taxon>
        <taxon>Gunneridae</taxon>
        <taxon>Pentapetalae</taxon>
        <taxon>rosids</taxon>
        <taxon>malvids</taxon>
        <taxon>Malvales</taxon>
        <taxon>Malvaceae</taxon>
        <taxon>Malvoideae</taxon>
        <taxon>Gossypium</taxon>
    </lineage>
</organism>
<evidence type="ECO:0000313" key="3">
    <source>
        <dbReference type="Proteomes" id="UP000828251"/>
    </source>
</evidence>
<comment type="caution">
    <text evidence="2">The sequence shown here is derived from an EMBL/GenBank/DDBJ whole genome shotgun (WGS) entry which is preliminary data.</text>
</comment>
<keyword evidence="3" id="KW-1185">Reference proteome</keyword>
<dbReference type="OrthoDB" id="10460571at2759"/>